<dbReference type="InterPro" id="IPR023203">
    <property type="entry name" value="TTHA0068_sf"/>
</dbReference>
<protein>
    <recommendedName>
        <fullName evidence="4">DUF309 domain-containing protein</fullName>
    </recommendedName>
</protein>
<dbReference type="RefSeq" id="WP_213040373.1">
    <property type="nucleotide sequence ID" value="NZ_CAJNBJ010000001.1"/>
</dbReference>
<dbReference type="InterPro" id="IPR005500">
    <property type="entry name" value="DUF309"/>
</dbReference>
<feature type="region of interest" description="Disordered" evidence="1">
    <location>
        <begin position="1"/>
        <end position="48"/>
    </location>
</feature>
<reference evidence="2 3" key="1">
    <citation type="submission" date="2021-02" db="EMBL/GenBank/DDBJ databases">
        <authorList>
            <person name="Han P."/>
        </authorList>
    </citation>
    <scope>NUCLEOTIDE SEQUENCE [LARGE SCALE GENOMIC DNA]</scope>
    <source>
        <strain evidence="2">Candidatus Nitrospira sp. ZN2</strain>
    </source>
</reference>
<proteinExistence type="predicted"/>
<dbReference type="Gene3D" id="1.10.3450.10">
    <property type="entry name" value="TTHA0068-like"/>
    <property type="match status" value="1"/>
</dbReference>
<comment type="caution">
    <text evidence="2">The sequence shown here is derived from an EMBL/GenBank/DDBJ whole genome shotgun (WGS) entry which is preliminary data.</text>
</comment>
<organism evidence="2 3">
    <name type="scientific">Nitrospira defluvii</name>
    <dbReference type="NCBI Taxonomy" id="330214"/>
    <lineage>
        <taxon>Bacteria</taxon>
        <taxon>Pseudomonadati</taxon>
        <taxon>Nitrospirota</taxon>
        <taxon>Nitrospiria</taxon>
        <taxon>Nitrospirales</taxon>
        <taxon>Nitrospiraceae</taxon>
        <taxon>Nitrospira</taxon>
    </lineage>
</organism>
<dbReference type="SUPFAM" id="SSF140663">
    <property type="entry name" value="TTHA0068-like"/>
    <property type="match status" value="1"/>
</dbReference>
<evidence type="ECO:0000313" key="3">
    <source>
        <dbReference type="Proteomes" id="UP000675880"/>
    </source>
</evidence>
<evidence type="ECO:0000256" key="1">
    <source>
        <dbReference type="SAM" id="MobiDB-lite"/>
    </source>
</evidence>
<evidence type="ECO:0008006" key="4">
    <source>
        <dbReference type="Google" id="ProtNLM"/>
    </source>
</evidence>
<name>A0ABM8QHF4_9BACT</name>
<dbReference type="Pfam" id="PF03745">
    <property type="entry name" value="DUF309"/>
    <property type="match status" value="1"/>
</dbReference>
<accession>A0ABM8QHF4</accession>
<evidence type="ECO:0000313" key="2">
    <source>
        <dbReference type="EMBL" id="CAE6696855.1"/>
    </source>
</evidence>
<gene>
    <name evidence="2" type="ORF">NSPZN2_10500</name>
</gene>
<sequence>MAESDQSAMAERPRYTDRPFPAYRFLPGRTPHPRRHPQGHSFELSEPQPRPFDPHQWMTSEDYLYGIDLYNWTYWWESHEIFEAFWHAYGRSTQAGNFFQALIQCAAANLKRELGHEQATQNLVSRVLARLRDCPVQYMGLDTESLAEQFVHWLNKSEPNVHILFTLSKEGGKTGSR</sequence>
<dbReference type="Proteomes" id="UP000675880">
    <property type="component" value="Unassembled WGS sequence"/>
</dbReference>
<dbReference type="EMBL" id="CAJNBJ010000001">
    <property type="protein sequence ID" value="CAE6696855.1"/>
    <property type="molecule type" value="Genomic_DNA"/>
</dbReference>
<keyword evidence="3" id="KW-1185">Reference proteome</keyword>